<feature type="chain" id="PRO_5046741993" evidence="1">
    <location>
        <begin position="28"/>
        <end position="516"/>
    </location>
</feature>
<dbReference type="NCBIfam" id="TIGR03016">
    <property type="entry name" value="pepcterm_hypo_1"/>
    <property type="match status" value="1"/>
</dbReference>
<keyword evidence="3" id="KW-1185">Reference proteome</keyword>
<feature type="signal peptide" evidence="1">
    <location>
        <begin position="1"/>
        <end position="27"/>
    </location>
</feature>
<name>A0ABT2BQ75_9BURK</name>
<gene>
    <name evidence="2" type="ORF">NX773_17720</name>
</gene>
<reference evidence="2 3" key="1">
    <citation type="submission" date="2022-08" db="EMBL/GenBank/DDBJ databases">
        <title>Reclassification of Massilia species as members of the genera Telluria, Duganella, Pseudoduganella, Mokoshia gen. nov. and Zemynaea gen. nov. using orthogonal and non-orthogonal genome-based approaches.</title>
        <authorList>
            <person name="Bowman J.P."/>
        </authorList>
    </citation>
    <scope>NUCLEOTIDE SEQUENCE [LARGE SCALE GENOMIC DNA]</scope>
    <source>
        <strain evidence="2 3">JCM 31607</strain>
    </source>
</reference>
<evidence type="ECO:0000313" key="3">
    <source>
        <dbReference type="Proteomes" id="UP001205861"/>
    </source>
</evidence>
<organism evidence="2 3">
    <name type="scientific">Massilia solisilvae</name>
    <dbReference type="NCBI Taxonomy" id="1811225"/>
    <lineage>
        <taxon>Bacteria</taxon>
        <taxon>Pseudomonadati</taxon>
        <taxon>Pseudomonadota</taxon>
        <taxon>Betaproteobacteria</taxon>
        <taxon>Burkholderiales</taxon>
        <taxon>Oxalobacteraceae</taxon>
        <taxon>Telluria group</taxon>
        <taxon>Massilia</taxon>
    </lineage>
</organism>
<dbReference type="InterPro" id="IPR017467">
    <property type="entry name" value="CHP03016_PEP-CTERM"/>
</dbReference>
<evidence type="ECO:0000313" key="2">
    <source>
        <dbReference type="EMBL" id="MCS0610008.1"/>
    </source>
</evidence>
<evidence type="ECO:0000256" key="1">
    <source>
        <dbReference type="SAM" id="SignalP"/>
    </source>
</evidence>
<proteinExistence type="predicted"/>
<dbReference type="EMBL" id="JANUGV010000005">
    <property type="protein sequence ID" value="MCS0610008.1"/>
    <property type="molecule type" value="Genomic_DNA"/>
</dbReference>
<sequence length="516" mass="56033">MAITTVKLPRLAPVALALLAVAPQCHAGWRFTPFVGVTETFTDNVALQPDEQARSAWIGEVTPGFALTGRTPRLSLAAMTRWHVFAYEGKRMPGTADSVNQYNANAQARVIDDWLYVDALASGGPQSVSAFGPQAAVTGNLWATGNRANVHTWRVSPYLRHRFGGSADLTVRYLRDSVDAGRNLLGTSEGRTVAASLASGPSFYTLGWSLDYSKQDLDNKLMGPSSSENAMGTLRLRLSRSFALTASRGYDRYDFQSLGGRTAGANWAGGFIWAPSSRTSVRASFGHRYFGPSGSLSASHRRRHSVFNLSYSDEITTARSQFLLPATFDTAAMLDKMFTTSFPDPAARAQAVEAYMKVAGLPPTLADSINYFSNRFMRQKQLHASIGLNGAHGSWLLSAYDTRREALSLAQSDSQFLGSELATASQDTRQRGLSSTYTYRVSSRTSASLSALAFRTQSLSTGLAQDTRTVRFGMNHQLSDRMQAAFEVRHARGASSALNAKTYTENAVSATLSIQL</sequence>
<protein>
    <submittedName>
        <fullName evidence="2">TIGR03016 family PEP-CTERM system-associated outer membrane protein</fullName>
    </submittedName>
</protein>
<dbReference type="Proteomes" id="UP001205861">
    <property type="component" value="Unassembled WGS sequence"/>
</dbReference>
<comment type="caution">
    <text evidence="2">The sequence shown here is derived from an EMBL/GenBank/DDBJ whole genome shotgun (WGS) entry which is preliminary data.</text>
</comment>
<accession>A0ABT2BQ75</accession>
<keyword evidence="1" id="KW-0732">Signal</keyword>
<dbReference type="SUPFAM" id="SSF56935">
    <property type="entry name" value="Porins"/>
    <property type="match status" value="1"/>
</dbReference>
<dbReference type="RefSeq" id="WP_258857625.1">
    <property type="nucleotide sequence ID" value="NZ_JANUGV010000005.1"/>
</dbReference>